<evidence type="ECO:0000313" key="6">
    <source>
        <dbReference type="EMBL" id="PYE82344.1"/>
    </source>
</evidence>
<evidence type="ECO:0000259" key="5">
    <source>
        <dbReference type="Pfam" id="PF25967"/>
    </source>
</evidence>
<reference evidence="6 7" key="1">
    <citation type="submission" date="2018-06" db="EMBL/GenBank/DDBJ databases">
        <title>Genomic Encyclopedia of Type Strains, Phase III (KMG-III): the genomes of soil and plant-associated and newly described type strains.</title>
        <authorList>
            <person name="Whitman W."/>
        </authorList>
    </citation>
    <scope>NUCLEOTIDE SEQUENCE [LARGE SCALE GENOMIC DNA]</scope>
    <source>
        <strain evidence="6 7">CECT 9025</strain>
    </source>
</reference>
<keyword evidence="4" id="KW-0732">Signal</keyword>
<feature type="chain" id="PRO_5016317047" evidence="4">
    <location>
        <begin position="22"/>
        <end position="370"/>
    </location>
</feature>
<dbReference type="Gene3D" id="2.40.30.170">
    <property type="match status" value="1"/>
</dbReference>
<dbReference type="OrthoDB" id="9813967at2"/>
<keyword evidence="7" id="KW-1185">Reference proteome</keyword>
<comment type="similarity">
    <text evidence="1">Belongs to the membrane fusion protein (MFP) (TC 8.A.1) family.</text>
</comment>
<dbReference type="NCBIfam" id="TIGR01730">
    <property type="entry name" value="RND_mfp"/>
    <property type="match status" value="1"/>
</dbReference>
<dbReference type="Gene3D" id="1.10.287.470">
    <property type="entry name" value="Helix hairpin bin"/>
    <property type="match status" value="1"/>
</dbReference>
<feature type="region of interest" description="Disordered" evidence="3">
    <location>
        <begin position="130"/>
        <end position="165"/>
    </location>
</feature>
<sequence>MRRTAPFIALLLAALPLAAAAQEAAEDPHGSVEGDTLTAAAPRPVVTEIITQDAARQRRYPGVVEGQNESMLAFRTTGRLATLEVEEGERIEEGQELASLDQVTLEQDVSAAEASLRAAQAQADLAQQQFGRTQQLSERGVSTQQALEQAEAGRDSSAAQLRSAQADLDRARDAARFGTLTAPRAAIVLSVEAEVGTLVSPGMPILDIADSDGREAAIDVPTEIADLLEPGMTFTVSHHAKDVAPVEAHLRLIEPVAQSGIETRRLRLRLIDPPADYRVGSLVTASYASGGGALIVLPASAIAGTEDAPFVWRVTETGGARHVEAVPVTIGRRLAQAVTISAGLEPGDEIVLRGVHSLEDGQEVGERVQQ</sequence>
<dbReference type="GO" id="GO:1990281">
    <property type="term" value="C:efflux pump complex"/>
    <property type="evidence" value="ECO:0007669"/>
    <property type="project" value="TreeGrafter"/>
</dbReference>
<dbReference type="Pfam" id="PF25967">
    <property type="entry name" value="RND-MFP_C"/>
    <property type="match status" value="1"/>
</dbReference>
<dbReference type="PANTHER" id="PTHR30469:SF15">
    <property type="entry name" value="HLYD FAMILY OF SECRETION PROTEINS"/>
    <property type="match status" value="1"/>
</dbReference>
<organism evidence="6 7">
    <name type="scientific">Pseudoroseicyclus aestuarii</name>
    <dbReference type="NCBI Taxonomy" id="1795041"/>
    <lineage>
        <taxon>Bacteria</taxon>
        <taxon>Pseudomonadati</taxon>
        <taxon>Pseudomonadota</taxon>
        <taxon>Alphaproteobacteria</taxon>
        <taxon>Rhodobacterales</taxon>
        <taxon>Paracoccaceae</taxon>
        <taxon>Pseudoroseicyclus</taxon>
    </lineage>
</organism>
<dbReference type="PANTHER" id="PTHR30469">
    <property type="entry name" value="MULTIDRUG RESISTANCE PROTEIN MDTA"/>
    <property type="match status" value="1"/>
</dbReference>
<dbReference type="EMBL" id="QJTE01000004">
    <property type="protein sequence ID" value="PYE82344.1"/>
    <property type="molecule type" value="Genomic_DNA"/>
</dbReference>
<feature type="domain" description="Multidrug resistance protein MdtA-like C-terminal permuted SH3" evidence="5">
    <location>
        <begin position="295"/>
        <end position="355"/>
    </location>
</feature>
<accession>A0A318SND3</accession>
<evidence type="ECO:0000256" key="2">
    <source>
        <dbReference type="SAM" id="Coils"/>
    </source>
</evidence>
<dbReference type="Gene3D" id="2.40.420.20">
    <property type="match status" value="1"/>
</dbReference>
<dbReference type="InterPro" id="IPR006143">
    <property type="entry name" value="RND_pump_MFP"/>
</dbReference>
<evidence type="ECO:0000256" key="3">
    <source>
        <dbReference type="SAM" id="MobiDB-lite"/>
    </source>
</evidence>
<keyword evidence="2" id="KW-0175">Coiled coil</keyword>
<dbReference type="SUPFAM" id="SSF111369">
    <property type="entry name" value="HlyD-like secretion proteins"/>
    <property type="match status" value="1"/>
</dbReference>
<feature type="signal peptide" evidence="4">
    <location>
        <begin position="1"/>
        <end position="21"/>
    </location>
</feature>
<dbReference type="RefSeq" id="WP_110815017.1">
    <property type="nucleotide sequence ID" value="NZ_QJTE01000004.1"/>
</dbReference>
<evidence type="ECO:0000313" key="7">
    <source>
        <dbReference type="Proteomes" id="UP000248311"/>
    </source>
</evidence>
<name>A0A318SND3_9RHOB</name>
<dbReference type="Proteomes" id="UP000248311">
    <property type="component" value="Unassembled WGS sequence"/>
</dbReference>
<dbReference type="InterPro" id="IPR058627">
    <property type="entry name" value="MdtA-like_C"/>
</dbReference>
<proteinExistence type="inferred from homology"/>
<feature type="coiled-coil region" evidence="2">
    <location>
        <begin position="102"/>
        <end position="129"/>
    </location>
</feature>
<evidence type="ECO:0000256" key="4">
    <source>
        <dbReference type="SAM" id="SignalP"/>
    </source>
</evidence>
<gene>
    <name evidence="6" type="ORF">DFP88_10498</name>
</gene>
<protein>
    <submittedName>
        <fullName evidence="6">RND family efflux transporter MFP subunit</fullName>
    </submittedName>
</protein>
<dbReference type="Gene3D" id="2.40.50.100">
    <property type="match status" value="1"/>
</dbReference>
<comment type="caution">
    <text evidence="6">The sequence shown here is derived from an EMBL/GenBank/DDBJ whole genome shotgun (WGS) entry which is preliminary data.</text>
</comment>
<evidence type="ECO:0000256" key="1">
    <source>
        <dbReference type="ARBA" id="ARBA00009477"/>
    </source>
</evidence>
<feature type="compositionally biased region" description="Polar residues" evidence="3">
    <location>
        <begin position="130"/>
        <end position="147"/>
    </location>
</feature>
<dbReference type="AlphaFoldDB" id="A0A318SND3"/>
<dbReference type="GO" id="GO:0015562">
    <property type="term" value="F:efflux transmembrane transporter activity"/>
    <property type="evidence" value="ECO:0007669"/>
    <property type="project" value="TreeGrafter"/>
</dbReference>